<dbReference type="RefSeq" id="WP_229912369.1">
    <property type="nucleotide sequence ID" value="NZ_BNBM01000021.1"/>
</dbReference>
<sequence length="91" mass="9010">MVGSGQRREIGAAGRTVPSRDGLAQGKYDAEDDAEHGDDAKAPHGGGAAIGTQVDGKLPRLPCVASVGCGTLAAACVGRGGTVNSVPRRPS</sequence>
<evidence type="ECO:0000313" key="2">
    <source>
        <dbReference type="EMBL" id="MER7379555.1"/>
    </source>
</evidence>
<evidence type="ECO:0000256" key="1">
    <source>
        <dbReference type="SAM" id="MobiDB-lite"/>
    </source>
</evidence>
<gene>
    <name evidence="2" type="ORF">ABT384_43920</name>
</gene>
<comment type="caution">
    <text evidence="2">The sequence shown here is derived from an EMBL/GenBank/DDBJ whole genome shotgun (WGS) entry which is preliminary data.</text>
</comment>
<feature type="compositionally biased region" description="Basic and acidic residues" evidence="1">
    <location>
        <begin position="1"/>
        <end position="10"/>
    </location>
</feature>
<dbReference type="Proteomes" id="UP001486207">
    <property type="component" value="Unassembled WGS sequence"/>
</dbReference>
<name>A0ABV1Y7F8_9ACTN</name>
<protein>
    <submittedName>
        <fullName evidence="2">Uncharacterized protein</fullName>
    </submittedName>
</protein>
<evidence type="ECO:0000313" key="3">
    <source>
        <dbReference type="Proteomes" id="UP001486207"/>
    </source>
</evidence>
<organism evidence="2 3">
    <name type="scientific">Streptomyces lanatus</name>
    <dbReference type="NCBI Taxonomy" id="66900"/>
    <lineage>
        <taxon>Bacteria</taxon>
        <taxon>Bacillati</taxon>
        <taxon>Actinomycetota</taxon>
        <taxon>Actinomycetes</taxon>
        <taxon>Kitasatosporales</taxon>
        <taxon>Streptomycetaceae</taxon>
        <taxon>Streptomyces</taxon>
    </lineage>
</organism>
<proteinExistence type="predicted"/>
<keyword evidence="3" id="KW-1185">Reference proteome</keyword>
<feature type="region of interest" description="Disordered" evidence="1">
    <location>
        <begin position="1"/>
        <end position="53"/>
    </location>
</feature>
<accession>A0ABV1Y7F8</accession>
<reference evidence="2 3" key="1">
    <citation type="submission" date="2024-06" db="EMBL/GenBank/DDBJ databases">
        <title>The Natural Products Discovery Center: Release of the First 8490 Sequenced Strains for Exploring Actinobacteria Biosynthetic Diversity.</title>
        <authorList>
            <person name="Kalkreuter E."/>
            <person name="Kautsar S.A."/>
            <person name="Yang D."/>
            <person name="Bader C.D."/>
            <person name="Teijaro C.N."/>
            <person name="Fluegel L."/>
            <person name="Davis C.M."/>
            <person name="Simpson J.R."/>
            <person name="Lauterbach L."/>
            <person name="Steele A.D."/>
            <person name="Gui C."/>
            <person name="Meng S."/>
            <person name="Li G."/>
            <person name="Viehrig K."/>
            <person name="Ye F."/>
            <person name="Su P."/>
            <person name="Kiefer A.F."/>
            <person name="Nichols A."/>
            <person name="Cepeda A.J."/>
            <person name="Yan W."/>
            <person name="Fan B."/>
            <person name="Jiang Y."/>
            <person name="Adhikari A."/>
            <person name="Zheng C.-J."/>
            <person name="Schuster L."/>
            <person name="Cowan T.M."/>
            <person name="Smanski M.J."/>
            <person name="Chevrette M.G."/>
            <person name="De Carvalho L.P.S."/>
            <person name="Shen B."/>
        </authorList>
    </citation>
    <scope>NUCLEOTIDE SEQUENCE [LARGE SCALE GENOMIC DNA]</scope>
    <source>
        <strain evidence="2 3">NPDC000155</strain>
    </source>
</reference>
<dbReference type="EMBL" id="JBEPFB010000035">
    <property type="protein sequence ID" value="MER7379555.1"/>
    <property type="molecule type" value="Genomic_DNA"/>
</dbReference>